<keyword evidence="7" id="KW-0175">Coiled coil</keyword>
<dbReference type="STRING" id="200324.A0A2N5VDB6"/>
<dbReference type="CDD" id="cd21372">
    <property type="entry name" value="cwf21_CWC21-like"/>
    <property type="match status" value="1"/>
</dbReference>
<protein>
    <recommendedName>
        <fullName evidence="9">CWF21 domain-containing protein</fullName>
    </recommendedName>
</protein>
<dbReference type="PANTHER" id="PTHR36562">
    <property type="entry name" value="SERINE/ARGININE REPETITIVE MATRIX 2"/>
    <property type="match status" value="1"/>
</dbReference>
<evidence type="ECO:0000313" key="10">
    <source>
        <dbReference type="EMBL" id="PLW47990.1"/>
    </source>
</evidence>
<gene>
    <name evidence="10" type="ORF">PCANC_09371</name>
</gene>
<reference evidence="10 11" key="1">
    <citation type="submission" date="2017-11" db="EMBL/GenBank/DDBJ databases">
        <title>De novo assembly and phasing of dikaryotic genomes from two isolates of Puccinia coronata f. sp. avenae, the causal agent of oat crown rust.</title>
        <authorList>
            <person name="Miller M.E."/>
            <person name="Zhang Y."/>
            <person name="Omidvar V."/>
            <person name="Sperschneider J."/>
            <person name="Schwessinger B."/>
            <person name="Raley C."/>
            <person name="Palmer J.M."/>
            <person name="Garnica D."/>
            <person name="Upadhyaya N."/>
            <person name="Rathjen J."/>
            <person name="Taylor J.M."/>
            <person name="Park R.F."/>
            <person name="Dodds P.N."/>
            <person name="Hirsch C.D."/>
            <person name="Kianian S.F."/>
            <person name="Figueroa M."/>
        </authorList>
    </citation>
    <scope>NUCLEOTIDE SEQUENCE [LARGE SCALE GENOMIC DNA]</scope>
    <source>
        <strain evidence="10">12NC29</strain>
    </source>
</reference>
<feature type="compositionally biased region" description="Basic and acidic residues" evidence="8">
    <location>
        <begin position="184"/>
        <end position="214"/>
    </location>
</feature>
<feature type="region of interest" description="Disordered" evidence="8">
    <location>
        <begin position="307"/>
        <end position="344"/>
    </location>
</feature>
<proteinExistence type="inferred from homology"/>
<evidence type="ECO:0000256" key="1">
    <source>
        <dbReference type="ARBA" id="ARBA00004123"/>
    </source>
</evidence>
<comment type="similarity">
    <text evidence="2">Belongs to the CWC21 family.</text>
</comment>
<comment type="caution">
    <text evidence="10">The sequence shown here is derived from an EMBL/GenBank/DDBJ whole genome shotgun (WGS) entry which is preliminary data.</text>
</comment>
<feature type="compositionally biased region" description="Basic and acidic residues" evidence="8">
    <location>
        <begin position="334"/>
        <end position="344"/>
    </location>
</feature>
<evidence type="ECO:0000256" key="8">
    <source>
        <dbReference type="SAM" id="MobiDB-lite"/>
    </source>
</evidence>
<feature type="compositionally biased region" description="Basic and acidic residues" evidence="8">
    <location>
        <begin position="307"/>
        <end position="322"/>
    </location>
</feature>
<dbReference type="InterPro" id="IPR013170">
    <property type="entry name" value="mRNA_splic_Cwf21_dom"/>
</dbReference>
<dbReference type="SMART" id="SM01115">
    <property type="entry name" value="cwf21"/>
    <property type="match status" value="1"/>
</dbReference>
<keyword evidence="4" id="KW-0747">Spliceosome</keyword>
<evidence type="ECO:0000256" key="3">
    <source>
        <dbReference type="ARBA" id="ARBA00022664"/>
    </source>
</evidence>
<keyword evidence="11" id="KW-1185">Reference proteome</keyword>
<evidence type="ECO:0000256" key="4">
    <source>
        <dbReference type="ARBA" id="ARBA00022728"/>
    </source>
</evidence>
<feature type="compositionally biased region" description="Polar residues" evidence="8">
    <location>
        <begin position="169"/>
        <end position="181"/>
    </location>
</feature>
<sequence>MVLRKIDLFFFLDIIDIGLLNGHTVVEPDLVDLFSKGSGGNLSRNNIADLTQLGFAIVFEGRLDLSQVTVGCLARSAGSFLCFDGTGVALLLQDRINSRLRKVRESCDRRYQRSTSRHSNNLGSLLCRQVLFALVASHPRASKPTKITFENVTKTYFRALYTLATPRGSGTSGYVQRNLSQPRPPDDYGAKANDRYDDHLGAQRKPDQSMLEHERKRRVENKCVELQLELEEQEIAKEEVTARVDELRQKLLKEELARGPGPVKPHQSHEIAAMKLKENEKFREALGVMNSSYVEGQAFDRELQAQRKAQAIEERQQRDAERAAQGLSSVPPPRTREKPYDKPL</sequence>
<evidence type="ECO:0000259" key="9">
    <source>
        <dbReference type="SMART" id="SM01115"/>
    </source>
</evidence>
<keyword evidence="5" id="KW-0508">mRNA splicing</keyword>
<dbReference type="AlphaFoldDB" id="A0A2N5VDB6"/>
<dbReference type="Pfam" id="PF08312">
    <property type="entry name" value="cwf21"/>
    <property type="match status" value="1"/>
</dbReference>
<evidence type="ECO:0000256" key="7">
    <source>
        <dbReference type="SAM" id="Coils"/>
    </source>
</evidence>
<feature type="domain" description="CWF21" evidence="9">
    <location>
        <begin position="211"/>
        <end position="256"/>
    </location>
</feature>
<dbReference type="OrthoDB" id="2498819at2759"/>
<name>A0A2N5VDB6_9BASI</name>
<keyword evidence="6" id="KW-0539">Nucleus</keyword>
<feature type="region of interest" description="Disordered" evidence="8">
    <location>
        <begin position="169"/>
        <end position="214"/>
    </location>
</feature>
<comment type="subcellular location">
    <subcellularLocation>
        <location evidence="1">Nucleus</location>
    </subcellularLocation>
</comment>
<organism evidence="10 11">
    <name type="scientific">Puccinia coronata f. sp. avenae</name>
    <dbReference type="NCBI Taxonomy" id="200324"/>
    <lineage>
        <taxon>Eukaryota</taxon>
        <taxon>Fungi</taxon>
        <taxon>Dikarya</taxon>
        <taxon>Basidiomycota</taxon>
        <taxon>Pucciniomycotina</taxon>
        <taxon>Pucciniomycetes</taxon>
        <taxon>Pucciniales</taxon>
        <taxon>Pucciniaceae</taxon>
        <taxon>Puccinia</taxon>
    </lineage>
</organism>
<dbReference type="EMBL" id="PGCJ01000106">
    <property type="protein sequence ID" value="PLW47990.1"/>
    <property type="molecule type" value="Genomic_DNA"/>
</dbReference>
<evidence type="ECO:0000256" key="5">
    <source>
        <dbReference type="ARBA" id="ARBA00023187"/>
    </source>
</evidence>
<dbReference type="GO" id="GO:0005681">
    <property type="term" value="C:spliceosomal complex"/>
    <property type="evidence" value="ECO:0007669"/>
    <property type="project" value="UniProtKB-KW"/>
</dbReference>
<feature type="coiled-coil region" evidence="7">
    <location>
        <begin position="216"/>
        <end position="257"/>
    </location>
</feature>
<dbReference type="GO" id="GO:0006397">
    <property type="term" value="P:mRNA processing"/>
    <property type="evidence" value="ECO:0007669"/>
    <property type="project" value="UniProtKB-KW"/>
</dbReference>
<evidence type="ECO:0000313" key="11">
    <source>
        <dbReference type="Proteomes" id="UP000235388"/>
    </source>
</evidence>
<dbReference type="PANTHER" id="PTHR36562:SF5">
    <property type="entry name" value="SERINE_ARGININE REPETITIVE MATRIX 2"/>
    <property type="match status" value="1"/>
</dbReference>
<dbReference type="GO" id="GO:0008380">
    <property type="term" value="P:RNA splicing"/>
    <property type="evidence" value="ECO:0007669"/>
    <property type="project" value="UniProtKB-KW"/>
</dbReference>
<keyword evidence="3" id="KW-0507">mRNA processing</keyword>
<evidence type="ECO:0000256" key="2">
    <source>
        <dbReference type="ARBA" id="ARBA00005954"/>
    </source>
</evidence>
<dbReference type="Proteomes" id="UP000235388">
    <property type="component" value="Unassembled WGS sequence"/>
</dbReference>
<dbReference type="InterPro" id="IPR051372">
    <property type="entry name" value="CWC21"/>
</dbReference>
<evidence type="ECO:0000256" key="6">
    <source>
        <dbReference type="ARBA" id="ARBA00023242"/>
    </source>
</evidence>
<accession>A0A2N5VDB6</accession>